<accession>A0A8T9CAP3</accession>
<dbReference type="Proteomes" id="UP000469558">
    <property type="component" value="Unassembled WGS sequence"/>
</dbReference>
<sequence length="209" mass="20943">MYSSVFTLLSFGLAAVGAKNIDIRVGQNGTIKFVPDSMMADVGDTLRYHFYNGSGPHSVVSGSLANPCMPEIGSLFSDYIEGDATGDMTYEVNITSTTPIWFYCSLKKHCQGGMVGVVNPPSNATVTDYANAAKNVSAASAPSSATGGVSTSVLPTSTGSMNMSMPMTSMSMGASSTAMTTTAAGGAGSSATSKASSAAASATSSSGAA</sequence>
<dbReference type="SUPFAM" id="SSF49503">
    <property type="entry name" value="Cupredoxins"/>
    <property type="match status" value="1"/>
</dbReference>
<comment type="caution">
    <text evidence="3">The sequence shown here is derived from an EMBL/GenBank/DDBJ whole genome shotgun (WGS) entry which is preliminary data.</text>
</comment>
<dbReference type="PANTHER" id="PTHR34883:SF20">
    <property type="entry name" value="PHYTOCYANIN DOMAIN-CONTAINING PROTEIN"/>
    <property type="match status" value="1"/>
</dbReference>
<feature type="non-terminal residue" evidence="3">
    <location>
        <position position="1"/>
    </location>
</feature>
<keyword evidence="2" id="KW-0732">Signal</keyword>
<feature type="region of interest" description="Disordered" evidence="1">
    <location>
        <begin position="140"/>
        <end position="166"/>
    </location>
</feature>
<dbReference type="Gene3D" id="2.60.40.420">
    <property type="entry name" value="Cupredoxins - blue copper proteins"/>
    <property type="match status" value="1"/>
</dbReference>
<dbReference type="EMBL" id="QGMK01000785">
    <property type="protein sequence ID" value="TVY78356.1"/>
    <property type="molecule type" value="Genomic_DNA"/>
</dbReference>
<protein>
    <submittedName>
        <fullName evidence="3">Putative GPI-anchored cupredoxin</fullName>
    </submittedName>
</protein>
<evidence type="ECO:0000313" key="4">
    <source>
        <dbReference type="Proteomes" id="UP000469558"/>
    </source>
</evidence>
<dbReference type="InterPro" id="IPR008972">
    <property type="entry name" value="Cupredoxin"/>
</dbReference>
<evidence type="ECO:0000256" key="2">
    <source>
        <dbReference type="SAM" id="SignalP"/>
    </source>
</evidence>
<reference evidence="3 4" key="1">
    <citation type="submission" date="2018-05" db="EMBL/GenBank/DDBJ databases">
        <title>Genome sequencing and assembly of the regulated plant pathogen Lachnellula willkommii and related sister species for the development of diagnostic species identification markers.</title>
        <authorList>
            <person name="Giroux E."/>
            <person name="Bilodeau G."/>
        </authorList>
    </citation>
    <scope>NUCLEOTIDE SEQUENCE [LARGE SCALE GENOMIC DNA]</scope>
    <source>
        <strain evidence="3 4">CBS 268.59</strain>
    </source>
</reference>
<organism evidence="3 4">
    <name type="scientific">Lachnellula suecica</name>
    <dbReference type="NCBI Taxonomy" id="602035"/>
    <lineage>
        <taxon>Eukaryota</taxon>
        <taxon>Fungi</taxon>
        <taxon>Dikarya</taxon>
        <taxon>Ascomycota</taxon>
        <taxon>Pezizomycotina</taxon>
        <taxon>Leotiomycetes</taxon>
        <taxon>Helotiales</taxon>
        <taxon>Lachnaceae</taxon>
        <taxon>Lachnellula</taxon>
    </lineage>
</organism>
<feature type="chain" id="PRO_5035805845" evidence="2">
    <location>
        <begin position="19"/>
        <end position="209"/>
    </location>
</feature>
<dbReference type="AlphaFoldDB" id="A0A8T9CAP3"/>
<feature type="region of interest" description="Disordered" evidence="1">
    <location>
        <begin position="180"/>
        <end position="209"/>
    </location>
</feature>
<name>A0A8T9CAP3_9HELO</name>
<dbReference type="PANTHER" id="PTHR34883">
    <property type="entry name" value="SERINE-RICH PROTEIN, PUTATIVE-RELATED-RELATED"/>
    <property type="match status" value="1"/>
</dbReference>
<dbReference type="OrthoDB" id="2331100at2759"/>
<keyword evidence="4" id="KW-1185">Reference proteome</keyword>
<gene>
    <name evidence="3" type="ORF">LSUE1_G007723</name>
</gene>
<feature type="signal peptide" evidence="2">
    <location>
        <begin position="1"/>
        <end position="18"/>
    </location>
</feature>
<evidence type="ECO:0000256" key="1">
    <source>
        <dbReference type="SAM" id="MobiDB-lite"/>
    </source>
</evidence>
<proteinExistence type="predicted"/>
<dbReference type="InterPro" id="IPR052953">
    <property type="entry name" value="Ser-rich/MCO-related"/>
</dbReference>
<dbReference type="CDD" id="cd00920">
    <property type="entry name" value="Cupredoxin"/>
    <property type="match status" value="1"/>
</dbReference>
<evidence type="ECO:0000313" key="3">
    <source>
        <dbReference type="EMBL" id="TVY78356.1"/>
    </source>
</evidence>